<evidence type="ECO:0000313" key="2">
    <source>
        <dbReference type="Proteomes" id="UP000245802"/>
    </source>
</evidence>
<keyword evidence="2" id="KW-1185">Reference proteome</keyword>
<name>A0A2Z3HHU6_9BACT</name>
<reference evidence="1 2" key="1">
    <citation type="submission" date="2018-01" db="EMBL/GenBank/DDBJ databases">
        <title>G. obscuriglobus.</title>
        <authorList>
            <person name="Franke J."/>
            <person name="Blomberg W."/>
            <person name="Selmecki A."/>
        </authorList>
    </citation>
    <scope>NUCLEOTIDE SEQUENCE [LARGE SCALE GENOMIC DNA]</scope>
    <source>
        <strain evidence="1 2">DSM 5831</strain>
    </source>
</reference>
<sequence>MSRKPAAKKAKRPRKAKPLKAYIVVREVSAVNTSYTEPDLVFASKKAAQEHAERLNRELRAVTNPFAHDTDPGFLMSDEDELFKLLKTFGVPEPKAPKVGYVQWDQWWARVVGELTEGQRDAVWAAFDEFEWYEVRETTLED</sequence>
<dbReference type="AlphaFoldDB" id="A0A2Z3HHU6"/>
<protein>
    <submittedName>
        <fullName evidence="1">Uncharacterized protein</fullName>
    </submittedName>
</protein>
<evidence type="ECO:0000313" key="1">
    <source>
        <dbReference type="EMBL" id="AWM41394.1"/>
    </source>
</evidence>
<proteinExistence type="predicted"/>
<dbReference type="Proteomes" id="UP000245802">
    <property type="component" value="Chromosome"/>
</dbReference>
<dbReference type="EMBL" id="CP025958">
    <property type="protein sequence ID" value="AWM41394.1"/>
    <property type="molecule type" value="Genomic_DNA"/>
</dbReference>
<accession>A0A2Z3HHU6</accession>
<organism evidence="1 2">
    <name type="scientific">Gemmata obscuriglobus</name>
    <dbReference type="NCBI Taxonomy" id="114"/>
    <lineage>
        <taxon>Bacteria</taxon>
        <taxon>Pseudomonadati</taxon>
        <taxon>Planctomycetota</taxon>
        <taxon>Planctomycetia</taxon>
        <taxon>Gemmatales</taxon>
        <taxon>Gemmataceae</taxon>
        <taxon>Gemmata</taxon>
    </lineage>
</organism>
<dbReference type="RefSeq" id="WP_010044349.1">
    <property type="nucleotide sequence ID" value="NZ_CP025958.1"/>
</dbReference>
<gene>
    <name evidence="1" type="ORF">C1280_33260</name>
</gene>
<dbReference type="KEGG" id="gog:C1280_33260"/>